<evidence type="ECO:0000313" key="3">
    <source>
        <dbReference type="Proteomes" id="UP001595843"/>
    </source>
</evidence>
<gene>
    <name evidence="2" type="ORF">ACFOUO_04985</name>
</gene>
<dbReference type="RefSeq" id="WP_380702758.1">
    <property type="nucleotide sequence ID" value="NZ_JBHSAP010000007.1"/>
</dbReference>
<accession>A0ABV8JB89</accession>
<protein>
    <submittedName>
        <fullName evidence="2">HNH/ENDO VII family nuclease</fullName>
    </submittedName>
</protein>
<sequence>MASDVKNDAQEFVDHPWESVKDFASDTWEGMKYAGEVAWKWTKEHKEEIAAGVGLLFVPGGQAFGAGILIGAAFGGGLSAAQGNDLKTVMLDATIGGLAGAVGGGVSGGVASGIRRYVGQKAAQLMGNSIGGAAGSIADNVFRGHKINWKSALVSAVLAGAITNGIHAAQKPPVFGITPKAEQAASQAATKTEKVGLVYQGLKNSKTYSPADFEGTVKVGGQVRDVSRRVYQRKDIDWNAMDPETGLTNFQLAKAGRPPIGTDGKQIELHHVIQKEAGPMVEIMELTHDQYHKQLHGLIGNGKSFRNDPVLGKQYNNFRKKYWRWRARQMQEEGGN</sequence>
<name>A0ABV8JB89_9BACL</name>
<dbReference type="EMBL" id="JBHSAP010000007">
    <property type="protein sequence ID" value="MFC4076161.1"/>
    <property type="molecule type" value="Genomic_DNA"/>
</dbReference>
<dbReference type="Pfam" id="PF14411">
    <property type="entry name" value="LHH"/>
    <property type="match status" value="1"/>
</dbReference>
<reference evidence="3" key="1">
    <citation type="journal article" date="2019" name="Int. J. Syst. Evol. Microbiol.">
        <title>The Global Catalogue of Microorganisms (GCM) 10K type strain sequencing project: providing services to taxonomists for standard genome sequencing and annotation.</title>
        <authorList>
            <consortium name="The Broad Institute Genomics Platform"/>
            <consortium name="The Broad Institute Genome Sequencing Center for Infectious Disease"/>
            <person name="Wu L."/>
            <person name="Ma J."/>
        </authorList>
    </citation>
    <scope>NUCLEOTIDE SEQUENCE [LARGE SCALE GENOMIC DNA]</scope>
    <source>
        <strain evidence="3">IBRC-M 10813</strain>
    </source>
</reference>
<evidence type="ECO:0000259" key="1">
    <source>
        <dbReference type="Pfam" id="PF14411"/>
    </source>
</evidence>
<dbReference type="Proteomes" id="UP001595843">
    <property type="component" value="Unassembled WGS sequence"/>
</dbReference>
<comment type="caution">
    <text evidence="2">The sequence shown here is derived from an EMBL/GenBank/DDBJ whole genome shotgun (WGS) entry which is preliminary data.</text>
</comment>
<feature type="domain" description="LHH" evidence="1">
    <location>
        <begin position="248"/>
        <end position="329"/>
    </location>
</feature>
<proteinExistence type="predicted"/>
<evidence type="ECO:0000313" key="2">
    <source>
        <dbReference type="EMBL" id="MFC4076161.1"/>
    </source>
</evidence>
<dbReference type="InterPro" id="IPR026834">
    <property type="entry name" value="LHH"/>
</dbReference>
<organism evidence="2 3">
    <name type="scientific">Salinithrix halophila</name>
    <dbReference type="NCBI Taxonomy" id="1485204"/>
    <lineage>
        <taxon>Bacteria</taxon>
        <taxon>Bacillati</taxon>
        <taxon>Bacillota</taxon>
        <taxon>Bacilli</taxon>
        <taxon>Bacillales</taxon>
        <taxon>Thermoactinomycetaceae</taxon>
        <taxon>Salinithrix</taxon>
    </lineage>
</organism>
<keyword evidence="3" id="KW-1185">Reference proteome</keyword>